<protein>
    <submittedName>
        <fullName evidence="1">DUF1877 family protein</fullName>
    </submittedName>
</protein>
<dbReference type="AlphaFoldDB" id="A0AA90SKR8"/>
<dbReference type="Gene3D" id="3.40.1760.10">
    <property type="entry name" value="YfbM-like super family"/>
    <property type="match status" value="1"/>
</dbReference>
<dbReference type="RefSeq" id="WP_305110602.1">
    <property type="nucleotide sequence ID" value="NZ_JAUTIX010000002.1"/>
</dbReference>
<organism evidence="1 2">
    <name type="scientific">Tsukamurella strandjordii</name>
    <dbReference type="NCBI Taxonomy" id="147577"/>
    <lineage>
        <taxon>Bacteria</taxon>
        <taxon>Bacillati</taxon>
        <taxon>Actinomycetota</taxon>
        <taxon>Actinomycetes</taxon>
        <taxon>Mycobacteriales</taxon>
        <taxon>Tsukamurellaceae</taxon>
        <taxon>Tsukamurella</taxon>
    </lineage>
</organism>
<proteinExistence type="predicted"/>
<dbReference type="EMBL" id="JAUTIX010000002">
    <property type="protein sequence ID" value="MDP0397372.1"/>
    <property type="molecule type" value="Genomic_DNA"/>
</dbReference>
<dbReference type="InterPro" id="IPR015068">
    <property type="entry name" value="DUF1877"/>
</dbReference>
<keyword evidence="2" id="KW-1185">Reference proteome</keyword>
<comment type="caution">
    <text evidence="1">The sequence shown here is derived from an EMBL/GenBank/DDBJ whole genome shotgun (WGS) entry which is preliminary data.</text>
</comment>
<sequence length="110" mass="11841">MSVVAAYFRVAPTEVAALRATDFDLDAFDEARQAWDEQGRVIDIDQAHEALHAVLTAQRFPVPVVYAGAPVPNTEIGYGPVVLVPPDEVRTIAGVLATRPTDEVITAQTV</sequence>
<evidence type="ECO:0000313" key="2">
    <source>
        <dbReference type="Proteomes" id="UP001178281"/>
    </source>
</evidence>
<dbReference type="Pfam" id="PF08974">
    <property type="entry name" value="DUF1877"/>
    <property type="match status" value="1"/>
</dbReference>
<name>A0AA90SKR8_9ACTN</name>
<evidence type="ECO:0000313" key="1">
    <source>
        <dbReference type="EMBL" id="MDP0397372.1"/>
    </source>
</evidence>
<dbReference type="Proteomes" id="UP001178281">
    <property type="component" value="Unassembled WGS sequence"/>
</dbReference>
<dbReference type="InterPro" id="IPR035944">
    <property type="entry name" value="YfbM-like_sf"/>
</dbReference>
<gene>
    <name evidence="1" type="ORF">Q7X28_05480</name>
</gene>
<dbReference type="SUPFAM" id="SSF111069">
    <property type="entry name" value="Hypothetical protein yfbM"/>
    <property type="match status" value="1"/>
</dbReference>
<reference evidence="1" key="1">
    <citation type="submission" date="2023-08" db="EMBL/GenBank/DDBJ databases">
        <title>The draft genome of Tsukamurella strandjordii strain 050030.</title>
        <authorList>
            <person name="Zhao F."/>
            <person name="Feng Y."/>
            <person name="Zong Z."/>
        </authorList>
    </citation>
    <scope>NUCLEOTIDE SEQUENCE</scope>
    <source>
        <strain evidence="1">050030</strain>
    </source>
</reference>
<accession>A0AA90SKR8</accession>